<sequence length="98" mass="12083">MILLNKNFNNNNNNFKILKKTSEDETKRIKIMDKEKRKKNLHIKMEKHNKMITYRCEHNLFLRINKKHRIIRNKKLNFSSLRKKHSNNIQNIQSHNMK</sequence>
<feature type="compositionally biased region" description="Basic residues" evidence="1">
    <location>
        <begin position="77"/>
        <end position="86"/>
    </location>
</feature>
<reference evidence="2 3" key="2">
    <citation type="submission" date="2013-02" db="EMBL/GenBank/DDBJ databases">
        <title>The Genome Sequence of Plasmodium falciparum Palo Alto/Uganda.</title>
        <authorList>
            <consortium name="The Broad Institute Genome Sequencing Platform"/>
            <consortium name="The Broad Institute Genome Sequencing Center for Infectious Disease"/>
            <person name="Neafsey D."/>
            <person name="Cheeseman I."/>
            <person name="Volkman S."/>
            <person name="Adams J."/>
            <person name="Walker B."/>
            <person name="Young S.K."/>
            <person name="Zeng Q."/>
            <person name="Gargeya S."/>
            <person name="Fitzgerald M."/>
            <person name="Haas B."/>
            <person name="Abouelleil A."/>
            <person name="Alvarado L."/>
            <person name="Arachchi H.M."/>
            <person name="Berlin A.M."/>
            <person name="Chapman S.B."/>
            <person name="Dewar J."/>
            <person name="Goldberg J."/>
            <person name="Griggs A."/>
            <person name="Gujja S."/>
            <person name="Hansen M."/>
            <person name="Howarth C."/>
            <person name="Imamovic A."/>
            <person name="Larimer J."/>
            <person name="McCowan C."/>
            <person name="Murphy C."/>
            <person name="Neiman D."/>
            <person name="Pearson M."/>
            <person name="Priest M."/>
            <person name="Roberts A."/>
            <person name="Saif S."/>
            <person name="Shea T."/>
            <person name="Sisk P."/>
            <person name="Sykes S."/>
            <person name="Wortman J."/>
            <person name="Nusbaum C."/>
            <person name="Birren B."/>
        </authorList>
    </citation>
    <scope>NUCLEOTIDE SEQUENCE [LARGE SCALE GENOMIC DNA]</scope>
    <source>
        <strain evidence="2 3">Palo Alto/Uganda</strain>
    </source>
</reference>
<reference evidence="2 3" key="1">
    <citation type="submission" date="2013-02" db="EMBL/GenBank/DDBJ databases">
        <title>The Genome Annotation of Plasmodium falciparum Palo Alto/Uganda.</title>
        <authorList>
            <consortium name="The Broad Institute Genome Sequencing Platform"/>
            <consortium name="The Broad Institute Genome Sequencing Center for Infectious Disease"/>
            <person name="Neafsey D."/>
            <person name="Hoffman S."/>
            <person name="Volkman S."/>
            <person name="Rosenthal P."/>
            <person name="Walker B."/>
            <person name="Young S.K."/>
            <person name="Zeng Q."/>
            <person name="Gargeya S."/>
            <person name="Fitzgerald M."/>
            <person name="Haas B."/>
            <person name="Abouelleil A."/>
            <person name="Allen A.W."/>
            <person name="Alvarado L."/>
            <person name="Arachchi H.M."/>
            <person name="Berlin A.M."/>
            <person name="Chapman S.B."/>
            <person name="Gainer-Dewar J."/>
            <person name="Goldberg J."/>
            <person name="Griggs A."/>
            <person name="Gujja S."/>
            <person name="Hansen M."/>
            <person name="Howarth C."/>
            <person name="Imamovic A."/>
            <person name="Ireland A."/>
            <person name="Larimer J."/>
            <person name="McCowan C."/>
            <person name="Murphy C."/>
            <person name="Pearson M."/>
            <person name="Poon T.W."/>
            <person name="Priest M."/>
            <person name="Roberts A."/>
            <person name="Saif S."/>
            <person name="Shea T."/>
            <person name="Sisk P."/>
            <person name="Sykes S."/>
            <person name="Wortman J."/>
            <person name="Nusbaum C."/>
            <person name="Birren B."/>
        </authorList>
    </citation>
    <scope>NUCLEOTIDE SEQUENCE [LARGE SCALE GENOMIC DNA]</scope>
    <source>
        <strain evidence="2 3">Palo Alto/Uganda</strain>
    </source>
</reference>
<name>W4J5T0_PLAFP</name>
<gene>
    <name evidence="2" type="ORF">PFUGPA_01066</name>
</gene>
<accession>W4J5T0</accession>
<dbReference type="EMBL" id="KI927293">
    <property type="protein sequence ID" value="ETW56947.1"/>
    <property type="molecule type" value="Genomic_DNA"/>
</dbReference>
<feature type="region of interest" description="Disordered" evidence="1">
    <location>
        <begin position="77"/>
        <end position="98"/>
    </location>
</feature>
<protein>
    <submittedName>
        <fullName evidence="2">Uncharacterized protein</fullName>
    </submittedName>
</protein>
<feature type="non-terminal residue" evidence="2">
    <location>
        <position position="98"/>
    </location>
</feature>
<evidence type="ECO:0000313" key="2">
    <source>
        <dbReference type="EMBL" id="ETW56947.1"/>
    </source>
</evidence>
<dbReference type="Proteomes" id="UP000019103">
    <property type="component" value="Unassembled WGS sequence"/>
</dbReference>
<proteinExistence type="predicted"/>
<evidence type="ECO:0000313" key="3">
    <source>
        <dbReference type="Proteomes" id="UP000019103"/>
    </source>
</evidence>
<evidence type="ECO:0000256" key="1">
    <source>
        <dbReference type="SAM" id="MobiDB-lite"/>
    </source>
</evidence>
<organism evidence="2 3">
    <name type="scientific">Plasmodium falciparum (isolate Palo Alto / Uganda)</name>
    <dbReference type="NCBI Taxonomy" id="57270"/>
    <lineage>
        <taxon>Eukaryota</taxon>
        <taxon>Sar</taxon>
        <taxon>Alveolata</taxon>
        <taxon>Apicomplexa</taxon>
        <taxon>Aconoidasida</taxon>
        <taxon>Haemosporida</taxon>
        <taxon>Plasmodiidae</taxon>
        <taxon>Plasmodium</taxon>
        <taxon>Plasmodium (Laverania)</taxon>
    </lineage>
</organism>
<dbReference type="AlphaFoldDB" id="W4J5T0"/>
<feature type="compositionally biased region" description="Polar residues" evidence="1">
    <location>
        <begin position="87"/>
        <end position="98"/>
    </location>
</feature>